<dbReference type="Pfam" id="PF13338">
    <property type="entry name" value="AbiEi_4"/>
    <property type="match status" value="1"/>
</dbReference>
<dbReference type="Proteomes" id="UP000323856">
    <property type="component" value="Unassembled WGS sequence"/>
</dbReference>
<dbReference type="AlphaFoldDB" id="A0A5B0EEM9"/>
<dbReference type="OrthoDB" id="3356078at2"/>
<name>A0A5B0EEM9_9MICC</name>
<evidence type="ECO:0000313" key="3">
    <source>
        <dbReference type="Proteomes" id="UP000323856"/>
    </source>
</evidence>
<dbReference type="EMBL" id="VOBL01000008">
    <property type="protein sequence ID" value="KAA0977116.1"/>
    <property type="molecule type" value="Genomic_DNA"/>
</dbReference>
<evidence type="ECO:0000313" key="2">
    <source>
        <dbReference type="EMBL" id="KAA0977116.1"/>
    </source>
</evidence>
<reference evidence="2 3" key="1">
    <citation type="submission" date="2019-07" db="EMBL/GenBank/DDBJ databases">
        <title>Analysis of the biochemical properties, biological activity and biotechnological potential of siderophores and biosurfactants produced by Antarctic psychrotolerant bacteria.</title>
        <authorList>
            <person name="Styczynski M."/>
            <person name="Krucon T."/>
            <person name="Decewicz P."/>
            <person name="Dziewit L."/>
        </authorList>
    </citation>
    <scope>NUCLEOTIDE SEQUENCE [LARGE SCALE GENOMIC DNA]</scope>
    <source>
        <strain evidence="2 3">ANT_H27</strain>
    </source>
</reference>
<comment type="caution">
    <text evidence="2">The sequence shown here is derived from an EMBL/GenBank/DDBJ whole genome shotgun (WGS) entry which is preliminary data.</text>
</comment>
<proteinExistence type="predicted"/>
<organism evidence="2 3">
    <name type="scientific">Paeniglutamicibacter gangotriensis</name>
    <dbReference type="NCBI Taxonomy" id="254787"/>
    <lineage>
        <taxon>Bacteria</taxon>
        <taxon>Bacillati</taxon>
        <taxon>Actinomycetota</taxon>
        <taxon>Actinomycetes</taxon>
        <taxon>Micrococcales</taxon>
        <taxon>Micrococcaceae</taxon>
        <taxon>Paeniglutamicibacter</taxon>
    </lineage>
</organism>
<dbReference type="InterPro" id="IPR025159">
    <property type="entry name" value="AbiEi_N"/>
</dbReference>
<protein>
    <recommendedName>
        <fullName evidence="1">AbiEi antitoxin N-terminal domain-containing protein</fullName>
    </recommendedName>
</protein>
<dbReference type="RefSeq" id="WP_149619500.1">
    <property type="nucleotide sequence ID" value="NZ_VOBL01000008.1"/>
</dbReference>
<evidence type="ECO:0000259" key="1">
    <source>
        <dbReference type="Pfam" id="PF13338"/>
    </source>
</evidence>
<accession>A0A5B0EEM9</accession>
<feature type="domain" description="AbiEi antitoxin N-terminal" evidence="1">
    <location>
        <begin position="15"/>
        <end position="56"/>
    </location>
</feature>
<gene>
    <name evidence="2" type="ORF">FQ154_09435</name>
</gene>
<sequence>MDAVEALESLELLGAEQWGLVTTSQARENGISRLWMQRLCDRGALQRLRHGVYALPSSRPGTLQDVQAAWLNVTAGASFQSTESKPHMAVVSGATAAAVYEIGDLVPPYIEFSVPQARMTKQRDLRLIHRELPTEDVDDLDGLPVTTIERTIYDLSVAATDLDHLTTLVVDAAQRPDTDDDKLAESLETRATAEGHPSGRAMLQEMLAARGLDIDSLGQKPDPYRQISQFLTASLDPEILENLRASTSNTVKAQGPTGSSELAKVWGEIMKEHMPDFSAVATNFLKTAMLQANKNHEHHDHDDEQEER</sequence>